<feature type="region of interest" description="Disordered" evidence="1">
    <location>
        <begin position="1"/>
        <end position="171"/>
    </location>
</feature>
<evidence type="ECO:0000313" key="2">
    <source>
        <dbReference type="Ensembl" id="ENSMPUP00000018313.1"/>
    </source>
</evidence>
<evidence type="ECO:0000256" key="1">
    <source>
        <dbReference type="SAM" id="MobiDB-lite"/>
    </source>
</evidence>
<feature type="compositionally biased region" description="Polar residues" evidence="1">
    <location>
        <begin position="372"/>
        <end position="382"/>
    </location>
</feature>
<feature type="compositionally biased region" description="Gly residues" evidence="1">
    <location>
        <begin position="185"/>
        <end position="195"/>
    </location>
</feature>
<dbReference type="AlphaFoldDB" id="M3Z401"/>
<dbReference type="EMBL" id="AEYP01094696">
    <property type="status" value="NOT_ANNOTATED_CDS"/>
    <property type="molecule type" value="Genomic_DNA"/>
</dbReference>
<dbReference type="InParanoid" id="M3Z401"/>
<reference evidence="2" key="1">
    <citation type="submission" date="2024-06" db="UniProtKB">
        <authorList>
            <consortium name="Ensembl"/>
        </authorList>
    </citation>
    <scope>IDENTIFICATION</scope>
</reference>
<feature type="compositionally biased region" description="Gly residues" evidence="1">
    <location>
        <begin position="22"/>
        <end position="33"/>
    </location>
</feature>
<accession>M3Z401</accession>
<name>M3Z401_MUSPF</name>
<feature type="region of interest" description="Disordered" evidence="1">
    <location>
        <begin position="185"/>
        <end position="329"/>
    </location>
</feature>
<proteinExistence type="predicted"/>
<feature type="compositionally biased region" description="Basic and acidic residues" evidence="1">
    <location>
        <begin position="383"/>
        <end position="395"/>
    </location>
</feature>
<dbReference type="Ensembl" id="ENSMPUT00000018583.1">
    <property type="protein sequence ID" value="ENSMPUP00000018313.1"/>
    <property type="gene ID" value="ENSMPUG00000018431.1"/>
</dbReference>
<dbReference type="HOGENOM" id="CLU_672606_0_0_1"/>
<organism evidence="2">
    <name type="scientific">Mustela putorius furo</name>
    <name type="common">European domestic ferret</name>
    <name type="synonym">Mustela furo</name>
    <dbReference type="NCBI Taxonomy" id="9669"/>
    <lineage>
        <taxon>Eukaryota</taxon>
        <taxon>Metazoa</taxon>
        <taxon>Chordata</taxon>
        <taxon>Craniata</taxon>
        <taxon>Vertebrata</taxon>
        <taxon>Euteleostomi</taxon>
        <taxon>Mammalia</taxon>
        <taxon>Eutheria</taxon>
        <taxon>Laurasiatheria</taxon>
        <taxon>Carnivora</taxon>
        <taxon>Caniformia</taxon>
        <taxon>Musteloidea</taxon>
        <taxon>Mustelidae</taxon>
        <taxon>Mustelinae</taxon>
        <taxon>Mustela</taxon>
    </lineage>
</organism>
<feature type="region of interest" description="Disordered" evidence="1">
    <location>
        <begin position="346"/>
        <end position="409"/>
    </location>
</feature>
<sequence length="409" mass="42166">MVRAGEGLPAGTRAQGDCGMQGPEGMGDSGGQDSGQSQKDALCGGRCRDPPFPGTGLGRAALAEAGGGLRALTAGPAGGADRTQGPRPGPSQGAAPGLTKGKLEGQAARECPPTVTDGPKRGQSNQRKQILLETARPQGATEDLKGPLRAVAGSPPAEGQSSKPWRGRAGGLRLRGLGWPCGGWAGRGGQPGGSYGISSLLAGKEPGEAKTPSWREGAQAGGGYRLTGTQTLVPDATHSPLRRRDRMRNPGRPLPVTPHPHPNPRGGSRPLSSPHPSATLYPLPRPREQVRGQGVPTLPCGAIASPPTPWLTGGRNKREQLGQDTCPYPVSLGPTGLPWGVHRGVTKEASSCGGWRKGAQRSSPPFRLGPSSRATPSHCPSQDTEHTHTLRRDPQNLRSAAPSPCLHAA</sequence>
<feature type="compositionally biased region" description="Pro residues" evidence="1">
    <location>
        <begin position="252"/>
        <end position="263"/>
    </location>
</feature>
<protein>
    <submittedName>
        <fullName evidence="2">Uncharacterized protein</fullName>
    </submittedName>
</protein>
<feature type="compositionally biased region" description="Low complexity" evidence="1">
    <location>
        <begin position="58"/>
        <end position="75"/>
    </location>
</feature>